<dbReference type="PANTHER" id="PTHR21310:SF42">
    <property type="entry name" value="BIFUNCTIONAL AAC_APH"/>
    <property type="match status" value="1"/>
</dbReference>
<dbReference type="InterPro" id="IPR011009">
    <property type="entry name" value="Kinase-like_dom_sf"/>
</dbReference>
<evidence type="ECO:0000313" key="3">
    <source>
        <dbReference type="Proteomes" id="UP000596929"/>
    </source>
</evidence>
<dbReference type="PANTHER" id="PTHR21310">
    <property type="entry name" value="AMINOGLYCOSIDE PHOSPHOTRANSFERASE-RELATED-RELATED"/>
    <property type="match status" value="1"/>
</dbReference>
<name>A0ABR7D925_9CLOT</name>
<dbReference type="InterPro" id="IPR002575">
    <property type="entry name" value="Aminoglycoside_PTrfase"/>
</dbReference>
<dbReference type="Proteomes" id="UP000596929">
    <property type="component" value="Unassembled WGS sequence"/>
</dbReference>
<gene>
    <name evidence="2" type="ORF">H8S20_03170</name>
</gene>
<dbReference type="Gene3D" id="3.30.200.20">
    <property type="entry name" value="Phosphorylase Kinase, domain 1"/>
    <property type="match status" value="1"/>
</dbReference>
<organism evidence="2 3">
    <name type="scientific">Clostridium hominis</name>
    <dbReference type="NCBI Taxonomy" id="2763036"/>
    <lineage>
        <taxon>Bacteria</taxon>
        <taxon>Bacillati</taxon>
        <taxon>Bacillota</taxon>
        <taxon>Clostridia</taxon>
        <taxon>Eubacteriales</taxon>
        <taxon>Clostridiaceae</taxon>
        <taxon>Clostridium</taxon>
    </lineage>
</organism>
<sequence length="298" mass="34846">MEIINIDLVKMLIKKQFPKWDDLEIKAVSNMGHDNRTFHLGEDMSIRLPSGKDYALQAEKEQKWIPKLKEELKVKIPEIIAKGNKCEEFPYVWSICSWIDGDIAKRENISNMNEFAKDLAEFLVSLQAIDCSDGPIAGKHNFYRGGDILVYNDEYIWLVNELEDYLNIEKDLLNEIWELALNSKWKKNNVWVHGDMAPTNILILNGKLEAIIDFGILGVGDPACDLAMYWTFFKGEEREVFKNILELDKETWNRARGWVLWKALYDINYYKDSDKVKCSYAKEIFNEVIEEYKNLINN</sequence>
<dbReference type="Pfam" id="PF01636">
    <property type="entry name" value="APH"/>
    <property type="match status" value="1"/>
</dbReference>
<keyword evidence="3" id="KW-1185">Reference proteome</keyword>
<dbReference type="InterPro" id="IPR051678">
    <property type="entry name" value="AGP_Transferase"/>
</dbReference>
<dbReference type="CDD" id="cd05155">
    <property type="entry name" value="APH_ChoK_like_1"/>
    <property type="match status" value="1"/>
</dbReference>
<feature type="domain" description="Aminoglycoside phosphotransferase" evidence="1">
    <location>
        <begin position="31"/>
        <end position="258"/>
    </location>
</feature>
<proteinExistence type="predicted"/>
<comment type="caution">
    <text evidence="2">The sequence shown here is derived from an EMBL/GenBank/DDBJ whole genome shotgun (WGS) entry which is preliminary data.</text>
</comment>
<evidence type="ECO:0000313" key="2">
    <source>
        <dbReference type="EMBL" id="MBC5627886.1"/>
    </source>
</evidence>
<evidence type="ECO:0000259" key="1">
    <source>
        <dbReference type="Pfam" id="PF01636"/>
    </source>
</evidence>
<dbReference type="RefSeq" id="WP_032119856.1">
    <property type="nucleotide sequence ID" value="NZ_JACOOO010000004.1"/>
</dbReference>
<dbReference type="Gene3D" id="3.90.1200.10">
    <property type="match status" value="1"/>
</dbReference>
<protein>
    <submittedName>
        <fullName evidence="2">Aminoglycoside phosphotransferase family protein</fullName>
    </submittedName>
</protein>
<accession>A0ABR7D925</accession>
<dbReference type="EMBL" id="JACOOO010000004">
    <property type="protein sequence ID" value="MBC5627886.1"/>
    <property type="molecule type" value="Genomic_DNA"/>
</dbReference>
<dbReference type="SUPFAM" id="SSF56112">
    <property type="entry name" value="Protein kinase-like (PK-like)"/>
    <property type="match status" value="1"/>
</dbReference>
<reference evidence="2 3" key="1">
    <citation type="submission" date="2020-08" db="EMBL/GenBank/DDBJ databases">
        <title>Genome public.</title>
        <authorList>
            <person name="Liu C."/>
            <person name="Sun Q."/>
        </authorList>
    </citation>
    <scope>NUCLEOTIDE SEQUENCE [LARGE SCALE GENOMIC DNA]</scope>
    <source>
        <strain evidence="2 3">NSJ-6</strain>
    </source>
</reference>